<comment type="caution">
    <text evidence="1">The sequence shown here is derived from an EMBL/GenBank/DDBJ whole genome shotgun (WGS) entry which is preliminary data.</text>
</comment>
<reference evidence="2" key="1">
    <citation type="journal article" date="2022" name="Mol. Ecol. Resour.">
        <title>The genomes of chicory, endive, great burdock and yacon provide insights into Asteraceae palaeo-polyploidization history and plant inulin production.</title>
        <authorList>
            <person name="Fan W."/>
            <person name="Wang S."/>
            <person name="Wang H."/>
            <person name="Wang A."/>
            <person name="Jiang F."/>
            <person name="Liu H."/>
            <person name="Zhao H."/>
            <person name="Xu D."/>
            <person name="Zhang Y."/>
        </authorList>
    </citation>
    <scope>NUCLEOTIDE SEQUENCE [LARGE SCALE GENOMIC DNA]</scope>
    <source>
        <strain evidence="2">cv. Punajuju</strain>
    </source>
</reference>
<evidence type="ECO:0000313" key="2">
    <source>
        <dbReference type="Proteomes" id="UP001055811"/>
    </source>
</evidence>
<name>A0ACB9F540_CICIN</name>
<evidence type="ECO:0000313" key="1">
    <source>
        <dbReference type="EMBL" id="KAI3766404.1"/>
    </source>
</evidence>
<dbReference type="Proteomes" id="UP001055811">
    <property type="component" value="Linkage Group LG03"/>
</dbReference>
<reference evidence="1 2" key="2">
    <citation type="journal article" date="2022" name="Mol. Ecol. Resour.">
        <title>The genomes of chicory, endive, great burdock and yacon provide insights into Asteraceae paleo-polyploidization history and plant inulin production.</title>
        <authorList>
            <person name="Fan W."/>
            <person name="Wang S."/>
            <person name="Wang H."/>
            <person name="Wang A."/>
            <person name="Jiang F."/>
            <person name="Liu H."/>
            <person name="Zhao H."/>
            <person name="Xu D."/>
            <person name="Zhang Y."/>
        </authorList>
    </citation>
    <scope>NUCLEOTIDE SEQUENCE [LARGE SCALE GENOMIC DNA]</scope>
    <source>
        <strain evidence="2">cv. Punajuju</strain>
        <tissue evidence="1">Leaves</tissue>
    </source>
</reference>
<accession>A0ACB9F540</accession>
<gene>
    <name evidence="1" type="ORF">L2E82_16461</name>
</gene>
<sequence length="106" mass="12470">MYIEILRCTSWMHVTCKILVKSSNKWFNFRKGIRPIAQHYKYPIHMRKPSRIMVDPSFLIVLRMIVNDILEEGGDDVKSAWHLWSGSHTCYNGKQGCKVNNKSWSI</sequence>
<keyword evidence="2" id="KW-1185">Reference proteome</keyword>
<organism evidence="1 2">
    <name type="scientific">Cichorium intybus</name>
    <name type="common">Chicory</name>
    <dbReference type="NCBI Taxonomy" id="13427"/>
    <lineage>
        <taxon>Eukaryota</taxon>
        <taxon>Viridiplantae</taxon>
        <taxon>Streptophyta</taxon>
        <taxon>Embryophyta</taxon>
        <taxon>Tracheophyta</taxon>
        <taxon>Spermatophyta</taxon>
        <taxon>Magnoliopsida</taxon>
        <taxon>eudicotyledons</taxon>
        <taxon>Gunneridae</taxon>
        <taxon>Pentapetalae</taxon>
        <taxon>asterids</taxon>
        <taxon>campanulids</taxon>
        <taxon>Asterales</taxon>
        <taxon>Asteraceae</taxon>
        <taxon>Cichorioideae</taxon>
        <taxon>Cichorieae</taxon>
        <taxon>Cichoriinae</taxon>
        <taxon>Cichorium</taxon>
    </lineage>
</organism>
<protein>
    <submittedName>
        <fullName evidence="1">Uncharacterized protein</fullName>
    </submittedName>
</protein>
<proteinExistence type="predicted"/>
<dbReference type="EMBL" id="CM042011">
    <property type="protein sequence ID" value="KAI3766404.1"/>
    <property type="molecule type" value="Genomic_DNA"/>
</dbReference>